<evidence type="ECO:0000256" key="1">
    <source>
        <dbReference type="SAM" id="Phobius"/>
    </source>
</evidence>
<protein>
    <submittedName>
        <fullName evidence="2">NADH dehydrogenase subunit 6</fullName>
    </submittedName>
</protein>
<gene>
    <name evidence="2" type="primary">ND6</name>
</gene>
<sequence>MLSFFMGWVLFFFVLISLWNWWFSSSMSVSMFMVLLFSIFSSLCFSFYIGVKVPLYMVVLTLSGGLFVLVSLVVMFFSEDYKKGVTYAKKIFFSSVFLFVLSGVMYFFFWEMGSVEGSVSVWGNFVFLYIFLIMLLFLFLFVVNLIVNPSTGSMFSKKKMSMIH</sequence>
<dbReference type="EMBL" id="JN122001">
    <property type="protein sequence ID" value="AEM23849.1"/>
    <property type="molecule type" value="Genomic_DNA"/>
</dbReference>
<feature type="transmembrane region" description="Helical" evidence="1">
    <location>
        <begin position="55"/>
        <end position="78"/>
    </location>
</feature>
<keyword evidence="1" id="KW-0472">Membrane</keyword>
<feature type="transmembrane region" description="Helical" evidence="1">
    <location>
        <begin position="121"/>
        <end position="147"/>
    </location>
</feature>
<name>G1EN66_9NEOP</name>
<keyword evidence="2" id="KW-0496">Mitochondrion</keyword>
<evidence type="ECO:0000313" key="2">
    <source>
        <dbReference type="EMBL" id="AEM23844.1"/>
    </source>
</evidence>
<dbReference type="AlphaFoldDB" id="G1EN66"/>
<feature type="transmembrane region" description="Helical" evidence="1">
    <location>
        <begin position="30"/>
        <end position="49"/>
    </location>
</feature>
<organism evidence="2">
    <name type="scientific">Coloceras sp. SLC-2011</name>
    <dbReference type="NCBI Taxonomy" id="1075158"/>
    <lineage>
        <taxon>Eukaryota</taxon>
        <taxon>Metazoa</taxon>
        <taxon>Ecdysozoa</taxon>
        <taxon>Arthropoda</taxon>
        <taxon>Hexapoda</taxon>
        <taxon>Insecta</taxon>
        <taxon>Pterygota</taxon>
        <taxon>Neoptera</taxon>
        <taxon>Paraneoptera</taxon>
        <taxon>Psocodea</taxon>
        <taxon>Troctomorpha</taxon>
        <taxon>Phthiraptera</taxon>
        <taxon>Ischnocera</taxon>
        <taxon>Philopteridae</taxon>
        <taxon>Coloceras</taxon>
    </lineage>
</organism>
<keyword evidence="1" id="KW-1133">Transmembrane helix</keyword>
<reference evidence="2" key="1">
    <citation type="journal article" date="2011" name="BMC Genomics">
        <title>Mitochondrial genome deletions and minicircles are common in lice (Insecta: Phthiraptera).</title>
        <authorList>
            <person name="Cameron S.L."/>
            <person name="Yoshizawa K."/>
            <person name="Mizukoshi A."/>
            <person name="Whiting M.F."/>
            <person name="Johnson K.P."/>
        </authorList>
    </citation>
    <scope>NUCLEOTIDE SEQUENCE</scope>
</reference>
<geneLocation type="mitochondrion" evidence="2"/>
<accession>G1EN66</accession>
<keyword evidence="1" id="KW-0812">Transmembrane</keyword>
<dbReference type="EMBL" id="JN122000">
    <property type="protein sequence ID" value="AEM23844.1"/>
    <property type="molecule type" value="Genomic_DNA"/>
</dbReference>
<proteinExistence type="predicted"/>
<feature type="transmembrane region" description="Helical" evidence="1">
    <location>
        <begin position="90"/>
        <end position="109"/>
    </location>
</feature>
<feature type="transmembrane region" description="Helical" evidence="1">
    <location>
        <begin position="6"/>
        <end position="23"/>
    </location>
</feature>